<evidence type="ECO:0000256" key="1">
    <source>
        <dbReference type="SAM" id="SignalP"/>
    </source>
</evidence>
<organism evidence="2 3">
    <name type="scientific">Spiroplasma melliferum</name>
    <dbReference type="NCBI Taxonomy" id="2134"/>
    <lineage>
        <taxon>Bacteria</taxon>
        <taxon>Bacillati</taxon>
        <taxon>Mycoplasmatota</taxon>
        <taxon>Mollicutes</taxon>
        <taxon>Entomoplasmatales</taxon>
        <taxon>Spiroplasmataceae</taxon>
        <taxon>Spiroplasma</taxon>
    </lineage>
</organism>
<protein>
    <recommendedName>
        <fullName evidence="4">Spiroplasmavirus-related protein</fullName>
    </recommendedName>
</protein>
<gene>
    <name evidence="2" type="ORF">SRED_002324</name>
</gene>
<evidence type="ECO:0008006" key="4">
    <source>
        <dbReference type="Google" id="ProtNLM"/>
    </source>
</evidence>
<feature type="chain" id="PRO_5047387632" description="Spiroplasmavirus-related protein" evidence="1">
    <location>
        <begin position="21"/>
        <end position="68"/>
    </location>
</feature>
<evidence type="ECO:0000313" key="2">
    <source>
        <dbReference type="EMBL" id="QCO23850.1"/>
    </source>
</evidence>
<dbReference type="EMBL" id="CP029202">
    <property type="protein sequence ID" value="QCO23850.1"/>
    <property type="molecule type" value="Genomic_DNA"/>
</dbReference>
<keyword evidence="1" id="KW-0732">Signal</keyword>
<dbReference type="Proteomes" id="UP000298715">
    <property type="component" value="Chromosome"/>
</dbReference>
<feature type="signal peptide" evidence="1">
    <location>
        <begin position="1"/>
        <end position="20"/>
    </location>
</feature>
<proteinExistence type="predicted"/>
<keyword evidence="3" id="KW-1185">Reference proteome</keyword>
<accession>A0ABX5UBE2</accession>
<reference evidence="2 3" key="1">
    <citation type="submission" date="2018-05" db="EMBL/GenBank/DDBJ databases">
        <title>Compelete Genome Sequence of Spiroplasma melliferum.</title>
        <authorList>
            <person name="Davis R.E."/>
            <person name="Shao J.Y."/>
            <person name="Zhao Y."/>
            <person name="Gasparich G.E."/>
        </authorList>
    </citation>
    <scope>NUCLEOTIDE SEQUENCE [LARGE SCALE GENOMIC DNA]</scope>
    <source>
        <strain evidence="2 3">AS576</strain>
    </source>
</reference>
<sequence length="68" mass="7479">MKKYFLIASFITMISFSSISFTQCSCSGHTTQCKDGTWSNSSGKGTCSGHGGIKRNKVKKIIKGKIYY</sequence>
<name>A0ABX5UBE2_SPIME</name>
<evidence type="ECO:0000313" key="3">
    <source>
        <dbReference type="Proteomes" id="UP000298715"/>
    </source>
</evidence>